<dbReference type="EMBL" id="AP023094">
    <property type="protein sequence ID" value="BCE48765.1"/>
    <property type="molecule type" value="Genomic_DNA"/>
</dbReference>
<dbReference type="EMBL" id="AP023099">
    <property type="protein sequence ID" value="BCE92280.1"/>
    <property type="molecule type" value="Genomic_DNA"/>
</dbReference>
<feature type="region of interest" description="Disordered" evidence="1">
    <location>
        <begin position="153"/>
        <end position="180"/>
    </location>
</feature>
<dbReference type="EMBL" id="AP023091">
    <property type="protein sequence ID" value="BCE22501.1"/>
    <property type="molecule type" value="Genomic_DNA"/>
</dbReference>
<organism evidence="2">
    <name type="scientific">Bradyrhizobium diazoefficiens</name>
    <dbReference type="NCBI Taxonomy" id="1355477"/>
    <lineage>
        <taxon>Bacteria</taxon>
        <taxon>Pseudomonadati</taxon>
        <taxon>Pseudomonadota</taxon>
        <taxon>Alphaproteobacteria</taxon>
        <taxon>Hyphomicrobiales</taxon>
        <taxon>Nitrobacteraceae</taxon>
        <taxon>Bradyrhizobium</taxon>
    </lineage>
</organism>
<proteinExistence type="predicted"/>
<reference evidence="4" key="2">
    <citation type="submission" date="2020-05" db="EMBL/GenBank/DDBJ databases">
        <title>Complete genome sequence of Bradyrhizobium diazoefficiens XF10 isolated from soybean nodule.</title>
        <authorList>
            <person name="Noda R."/>
            <person name="Kakizaki K."/>
            <person name="Minamisawa K."/>
        </authorList>
    </citation>
    <scope>NUCLEOTIDE SEQUENCE</scope>
    <source>
        <strain evidence="4">XF10</strain>
    </source>
</reference>
<protein>
    <submittedName>
        <fullName evidence="2">Uncharacterized protein</fullName>
    </submittedName>
</protein>
<evidence type="ECO:0000256" key="1">
    <source>
        <dbReference type="SAM" id="MobiDB-lite"/>
    </source>
</evidence>
<evidence type="ECO:0000313" key="3">
    <source>
        <dbReference type="EMBL" id="BCE48765.1"/>
    </source>
</evidence>
<gene>
    <name evidence="4" type="ORF">XF10B_50780</name>
    <name evidence="2" type="ORF">XF1B_51820</name>
    <name evidence="3" type="ORF">XF4B_51140</name>
</gene>
<evidence type="ECO:0000313" key="4">
    <source>
        <dbReference type="EMBL" id="BCE92280.1"/>
    </source>
</evidence>
<evidence type="ECO:0000313" key="2">
    <source>
        <dbReference type="EMBL" id="BCE22501.1"/>
    </source>
</evidence>
<reference evidence="2" key="1">
    <citation type="submission" date="2020-05" db="EMBL/GenBank/DDBJ databases">
        <title>Complete genome sequence of Bradyrhizobium diazoefficiens XF1 isolated from soybean nodule.</title>
        <authorList>
            <person name="Noda R."/>
            <person name="Kakizaki K."/>
            <person name="Minamisawa K."/>
        </authorList>
    </citation>
    <scope>NUCLEOTIDE SEQUENCE</scope>
    <source>
        <strain evidence="2">XF1</strain>
    </source>
</reference>
<accession>A0A809X8L1</accession>
<reference evidence="3" key="3">
    <citation type="submission" date="2020-05" db="EMBL/GenBank/DDBJ databases">
        <title>Complete genome sequence of Bradyrhizobium diazoefficiens XF4 isolated from soybean nodule.</title>
        <authorList>
            <person name="Noda R."/>
            <person name="Kakizaki K."/>
            <person name="Minamisawa K."/>
        </authorList>
    </citation>
    <scope>NUCLEOTIDE SEQUENCE</scope>
    <source>
        <strain evidence="3">XF4</strain>
    </source>
</reference>
<dbReference type="AlphaFoldDB" id="A0A809X8L1"/>
<name>A0A809X8L1_9BRAD</name>
<sequence>MSDTIDTSAAAEAWMAGNMVEAQALNQPIPDEPVAPSSDVQPWLMNHQAVQQIRESQQVRTQVDHAQAETAIVTNAATKLTELGREGASLVEEWGGPSSPDFRENLAYARDAFKDVVKNRPDLIAKVDRSGLGNDPAVLKILSELGRQRANTIGDTVSSRRSSYDEPSRSLPSGSSAAQRELDQIYKKTPPGSEGYRDRAVQSRIQQLQEMIHGTGPAVGHGGRTV</sequence>